<dbReference type="GO" id="GO:0016874">
    <property type="term" value="F:ligase activity"/>
    <property type="evidence" value="ECO:0007669"/>
    <property type="project" value="UniProtKB-KW"/>
</dbReference>
<gene>
    <name evidence="1" type="ORF">TSPI_04482</name>
</gene>
<organism evidence="1 2">
    <name type="scientific">Trichinella spiralis</name>
    <name type="common">Trichina worm</name>
    <dbReference type="NCBI Taxonomy" id="6334"/>
    <lineage>
        <taxon>Eukaryota</taxon>
        <taxon>Metazoa</taxon>
        <taxon>Ecdysozoa</taxon>
        <taxon>Nematoda</taxon>
        <taxon>Enoplea</taxon>
        <taxon>Dorylaimia</taxon>
        <taxon>Trichinellida</taxon>
        <taxon>Trichinellidae</taxon>
        <taxon>Trichinella</taxon>
    </lineage>
</organism>
<reference evidence="1 2" key="1">
    <citation type="submission" date="2024-07" db="EMBL/GenBank/DDBJ databases">
        <title>Enhanced genomic and transcriptomic resources for Trichinella pseudospiralis and T. spiralis underpin the discovery of pronounced molecular differences between stages and species.</title>
        <authorList>
            <person name="Pasi K.K."/>
            <person name="La Rosa G."/>
            <person name="Gomez-Morales M.A."/>
            <person name="Tosini F."/>
            <person name="Sumanam S."/>
            <person name="Young N.D."/>
            <person name="Chang B.C."/>
            <person name="Robin G.B."/>
        </authorList>
    </citation>
    <scope>NUCLEOTIDE SEQUENCE [LARGE SCALE GENOMIC DNA]</scope>
    <source>
        <strain evidence="1">ISS534</strain>
    </source>
</reference>
<evidence type="ECO:0000313" key="1">
    <source>
        <dbReference type="EMBL" id="KAL1229431.1"/>
    </source>
</evidence>
<keyword evidence="1" id="KW-0436">Ligase</keyword>
<proteinExistence type="predicted"/>
<dbReference type="EMBL" id="JBEUSY010000490">
    <property type="protein sequence ID" value="KAL1229431.1"/>
    <property type="molecule type" value="Genomic_DNA"/>
</dbReference>
<dbReference type="Proteomes" id="UP001558632">
    <property type="component" value="Unassembled WGS sequence"/>
</dbReference>
<sequence>MHEIAFLRFSLAKKTTRLQKVVEALLNFEEGYPFDGDQVCVSRTPRRPDLPYINPQIEDTHPFPLILSEIASEHQNNVYPNEIPSFAHNSADVEKAELLTSGDAVHRSTANRIMLGSMTIHAACSGGLGDQALKVRILHISRHQKPVHNETSSTLLSFLQRSLLLRQSETALLPRIFSSFLLQDLLLIPSDPQFSICKELTCLNSLQLLFLLYSHWFTGMPFLHIKAHVLEVMNLMKTLSMDCCARRRYACVRHVMCHEFIGSISACLSFSHIFLCLKKLWWVNDFADSSEHCAFPCVSSLAAP</sequence>
<accession>A0ABR3K3R7</accession>
<protein>
    <submittedName>
        <fullName evidence="1">Alanine--tRNA ligase</fullName>
    </submittedName>
</protein>
<keyword evidence="2" id="KW-1185">Reference proteome</keyword>
<evidence type="ECO:0000313" key="2">
    <source>
        <dbReference type="Proteomes" id="UP001558632"/>
    </source>
</evidence>
<name>A0ABR3K3R7_TRISP</name>
<comment type="caution">
    <text evidence="1">The sequence shown here is derived from an EMBL/GenBank/DDBJ whole genome shotgun (WGS) entry which is preliminary data.</text>
</comment>